<accession>A0A3S2W3E1</accession>
<dbReference type="InterPro" id="IPR051681">
    <property type="entry name" value="Ser/Thr_Kinases-Pseudokinases"/>
</dbReference>
<evidence type="ECO:0000313" key="2">
    <source>
        <dbReference type="EMBL" id="RVU26166.1"/>
    </source>
</evidence>
<dbReference type="Proteomes" id="UP000283128">
    <property type="component" value="Unassembled WGS sequence"/>
</dbReference>
<proteinExistence type="predicted"/>
<keyword evidence="3" id="KW-1185">Reference proteome</keyword>
<evidence type="ECO:0000313" key="3">
    <source>
        <dbReference type="Proteomes" id="UP000283128"/>
    </source>
</evidence>
<evidence type="ECO:0000259" key="1">
    <source>
        <dbReference type="PROSITE" id="PS50011"/>
    </source>
</evidence>
<gene>
    <name evidence="2" type="ORF">EOT10_11345</name>
</gene>
<sequence length="276" mass="29715">MPPSIPHDLLTSLSIESHHLVLDRRGSTVWDIVTGSGRYALKLGYPVAATPEWPGQHWTAFAPGREAAVLAHLDTQHVASGYWEKGTWNIQPWHEGPDLQHLWTHSRTDGTPPDVQTAMECAGALADLHKAGWAHGDVQPAHFLIGPDRTHLIDLALAHGKPVPEAVDFPFKGCLVHYEAPEISAAVLDEGHAAPSQAADVYGLGATLLMAATGKRAVIYPDDAPRPAQRAAIVAGNRRAVTMPGPMGPLVVEMLRYAPQDRPTITEAVSQLAELT</sequence>
<keyword evidence="2" id="KW-0418">Kinase</keyword>
<dbReference type="InterPro" id="IPR011009">
    <property type="entry name" value="Kinase-like_dom_sf"/>
</dbReference>
<dbReference type="Gene3D" id="1.10.510.10">
    <property type="entry name" value="Transferase(Phosphotransferase) domain 1"/>
    <property type="match status" value="1"/>
</dbReference>
<protein>
    <submittedName>
        <fullName evidence="2">Protein kinase</fullName>
    </submittedName>
</protein>
<organism evidence="2 3">
    <name type="scientific">Streptomyces antnestii</name>
    <dbReference type="NCBI Taxonomy" id="2494256"/>
    <lineage>
        <taxon>Bacteria</taxon>
        <taxon>Bacillati</taxon>
        <taxon>Actinomycetota</taxon>
        <taxon>Actinomycetes</taxon>
        <taxon>Kitasatosporales</taxon>
        <taxon>Streptomycetaceae</taxon>
        <taxon>Streptomyces</taxon>
    </lineage>
</organism>
<dbReference type="SUPFAM" id="SSF56112">
    <property type="entry name" value="Protein kinase-like (PK-like)"/>
    <property type="match status" value="1"/>
</dbReference>
<dbReference type="OrthoDB" id="2988131at2"/>
<dbReference type="EMBL" id="RZYA01000004">
    <property type="protein sequence ID" value="RVU26166.1"/>
    <property type="molecule type" value="Genomic_DNA"/>
</dbReference>
<dbReference type="PANTHER" id="PTHR44329:SF214">
    <property type="entry name" value="PROTEIN KINASE DOMAIN-CONTAINING PROTEIN"/>
    <property type="match status" value="1"/>
</dbReference>
<reference evidence="2 3" key="1">
    <citation type="submission" date="2019-01" db="EMBL/GenBank/DDBJ databases">
        <title>Genome sequences of Streptomyces and Rhizobium isolates collected from root and soil.</title>
        <authorList>
            <person name="Chhettri S."/>
            <person name="Sevigny J.L."/>
            <person name="Sen A."/>
            <person name="Ennis N."/>
            <person name="Tisa L."/>
        </authorList>
    </citation>
    <scope>NUCLEOTIDE SEQUENCE [LARGE SCALE GENOMIC DNA]</scope>
    <source>
        <strain evidence="2 3">San01</strain>
    </source>
</reference>
<name>A0A3S2W3E1_9ACTN</name>
<keyword evidence="2" id="KW-0808">Transferase</keyword>
<comment type="caution">
    <text evidence="2">The sequence shown here is derived from an EMBL/GenBank/DDBJ whole genome shotgun (WGS) entry which is preliminary data.</text>
</comment>
<dbReference type="InterPro" id="IPR000719">
    <property type="entry name" value="Prot_kinase_dom"/>
</dbReference>
<dbReference type="GO" id="GO:0004674">
    <property type="term" value="F:protein serine/threonine kinase activity"/>
    <property type="evidence" value="ECO:0007669"/>
    <property type="project" value="TreeGrafter"/>
</dbReference>
<dbReference type="PANTHER" id="PTHR44329">
    <property type="entry name" value="SERINE/THREONINE-PROTEIN KINASE TNNI3K-RELATED"/>
    <property type="match status" value="1"/>
</dbReference>
<dbReference type="PROSITE" id="PS50011">
    <property type="entry name" value="PROTEIN_KINASE_DOM"/>
    <property type="match status" value="1"/>
</dbReference>
<dbReference type="AlphaFoldDB" id="A0A3S2W3E1"/>
<feature type="domain" description="Protein kinase" evidence="1">
    <location>
        <begin position="7"/>
        <end position="275"/>
    </location>
</feature>
<dbReference type="GO" id="GO:0005524">
    <property type="term" value="F:ATP binding"/>
    <property type="evidence" value="ECO:0007669"/>
    <property type="project" value="InterPro"/>
</dbReference>